<gene>
    <name evidence="2" type="ORF">GZ78_21255</name>
</gene>
<dbReference type="EMBL" id="JOKH01000005">
    <property type="protein sequence ID" value="KEQ16399.1"/>
    <property type="molecule type" value="Genomic_DNA"/>
</dbReference>
<dbReference type="STRING" id="1137799.GZ78_21255"/>
<feature type="signal peptide" evidence="1">
    <location>
        <begin position="1"/>
        <end position="21"/>
    </location>
</feature>
<reference evidence="2 3" key="1">
    <citation type="submission" date="2014-06" db="EMBL/GenBank/DDBJ databases">
        <title>Whole Genome Sequences of Three Symbiotic Endozoicomonas Bacteria.</title>
        <authorList>
            <person name="Neave M.J."/>
            <person name="Apprill A."/>
            <person name="Voolstra C.R."/>
        </authorList>
    </citation>
    <scope>NUCLEOTIDE SEQUENCE [LARGE SCALE GENOMIC DNA]</scope>
    <source>
        <strain evidence="2 3">DSM 25634</strain>
    </source>
</reference>
<sequence>MFSVFRASAFAVAMSSTMVVASSEVSQSQTDFEQFQDDRPSTTAVELGNREADLTFSAIAGTYEKTVVITDAYIEKVEASTDYAALATLREEQGDAAYDAAIEELSAKEKKEYNEYLESSNVILAKSVGLLGEAAKLNAGLKDLDPKELAANPFKISAAVQGVATAADQITFTVDALQVLKKYNDIYSSALSYAGR</sequence>
<keyword evidence="3" id="KW-1185">Reference proteome</keyword>
<keyword evidence="1" id="KW-0732">Signal</keyword>
<proteinExistence type="predicted"/>
<evidence type="ECO:0000313" key="2">
    <source>
        <dbReference type="EMBL" id="KEQ16399.1"/>
    </source>
</evidence>
<protein>
    <submittedName>
        <fullName evidence="2">Uncharacterized protein</fullName>
    </submittedName>
</protein>
<organism evidence="2 3">
    <name type="scientific">Endozoicomonas numazuensis</name>
    <dbReference type="NCBI Taxonomy" id="1137799"/>
    <lineage>
        <taxon>Bacteria</taxon>
        <taxon>Pseudomonadati</taxon>
        <taxon>Pseudomonadota</taxon>
        <taxon>Gammaproteobacteria</taxon>
        <taxon>Oceanospirillales</taxon>
        <taxon>Endozoicomonadaceae</taxon>
        <taxon>Endozoicomonas</taxon>
    </lineage>
</organism>
<dbReference type="Proteomes" id="UP000028073">
    <property type="component" value="Unassembled WGS sequence"/>
</dbReference>
<comment type="caution">
    <text evidence="2">The sequence shown here is derived from an EMBL/GenBank/DDBJ whole genome shotgun (WGS) entry which is preliminary data.</text>
</comment>
<feature type="chain" id="PRO_5001760678" evidence="1">
    <location>
        <begin position="22"/>
        <end position="196"/>
    </location>
</feature>
<evidence type="ECO:0000256" key="1">
    <source>
        <dbReference type="SAM" id="SignalP"/>
    </source>
</evidence>
<accession>A0A081ND76</accession>
<name>A0A081ND76_9GAMM</name>
<evidence type="ECO:0000313" key="3">
    <source>
        <dbReference type="Proteomes" id="UP000028073"/>
    </source>
</evidence>
<dbReference type="RefSeq" id="WP_152558841.1">
    <property type="nucleotide sequence ID" value="NZ_JOKH01000005.1"/>
</dbReference>
<dbReference type="AlphaFoldDB" id="A0A081ND76"/>